<evidence type="ECO:0008006" key="3">
    <source>
        <dbReference type="Google" id="ProtNLM"/>
    </source>
</evidence>
<comment type="caution">
    <text evidence="1">The sequence shown here is derived from an EMBL/GenBank/DDBJ whole genome shotgun (WGS) entry which is preliminary data.</text>
</comment>
<proteinExistence type="predicted"/>
<dbReference type="InterPro" id="IPR029063">
    <property type="entry name" value="SAM-dependent_MTases_sf"/>
</dbReference>
<sequence length="249" mass="28930">MFAWPIVKAIAKRMIPRPIYSRAQGYLSLSSCKRFIVDREYFFHLAFTALNHNMIDGDYVEFGCASATTFAHAYKMSRKHYMSCHLWAFDSFCGLPEPKTPKDQHPRWAKGLINMSEEDFHQTCKKNGIPRTEYTTVPGFYEDTLEKASPSQEPTNICLAYIDSDYYSSAMSAIQFLLPRLKHGMLIAFDDYFCWSEKQLAGERLAVHEIFANHERWNLLPFLRYTWSGMSFLVEDKCLFPNGNITFNT</sequence>
<dbReference type="Gene3D" id="3.40.50.150">
    <property type="entry name" value="Vaccinia Virus protein VP39"/>
    <property type="match status" value="1"/>
</dbReference>
<dbReference type="Pfam" id="PF05711">
    <property type="entry name" value="TylF"/>
    <property type="match status" value="1"/>
</dbReference>
<dbReference type="EMBL" id="JAAZON010000596">
    <property type="protein sequence ID" value="NMC64073.1"/>
    <property type="molecule type" value="Genomic_DNA"/>
</dbReference>
<accession>A0A7X9FTL3</accession>
<dbReference type="PANTHER" id="PTHR40036:SF1">
    <property type="entry name" value="MACROCIN O-METHYLTRANSFERASE"/>
    <property type="match status" value="1"/>
</dbReference>
<dbReference type="PANTHER" id="PTHR40036">
    <property type="entry name" value="MACROCIN O-METHYLTRANSFERASE"/>
    <property type="match status" value="1"/>
</dbReference>
<protein>
    <recommendedName>
        <fullName evidence="3">Methyltransferase</fullName>
    </recommendedName>
</protein>
<gene>
    <name evidence="1" type="ORF">GYA55_12995</name>
</gene>
<evidence type="ECO:0000313" key="1">
    <source>
        <dbReference type="EMBL" id="NMC64073.1"/>
    </source>
</evidence>
<organism evidence="1 2">
    <name type="scientific">SAR324 cluster bacterium</name>
    <dbReference type="NCBI Taxonomy" id="2024889"/>
    <lineage>
        <taxon>Bacteria</taxon>
        <taxon>Deltaproteobacteria</taxon>
        <taxon>SAR324 cluster</taxon>
    </lineage>
</organism>
<dbReference type="Proteomes" id="UP000524246">
    <property type="component" value="Unassembled WGS sequence"/>
</dbReference>
<dbReference type="InterPro" id="IPR008884">
    <property type="entry name" value="TylF_MeTrfase"/>
</dbReference>
<reference evidence="1 2" key="1">
    <citation type="journal article" date="2020" name="Biotechnol. Biofuels">
        <title>New insights from the biogas microbiome by comprehensive genome-resolved metagenomics of nearly 1600 species originating from multiple anaerobic digesters.</title>
        <authorList>
            <person name="Campanaro S."/>
            <person name="Treu L."/>
            <person name="Rodriguez-R L.M."/>
            <person name="Kovalovszki A."/>
            <person name="Ziels R.M."/>
            <person name="Maus I."/>
            <person name="Zhu X."/>
            <person name="Kougias P.G."/>
            <person name="Basile A."/>
            <person name="Luo G."/>
            <person name="Schluter A."/>
            <person name="Konstantinidis K.T."/>
            <person name="Angelidaki I."/>
        </authorList>
    </citation>
    <scope>NUCLEOTIDE SEQUENCE [LARGE SCALE GENOMIC DNA]</scope>
    <source>
        <strain evidence="1">AS27yjCOA_65</strain>
    </source>
</reference>
<evidence type="ECO:0000313" key="2">
    <source>
        <dbReference type="Proteomes" id="UP000524246"/>
    </source>
</evidence>
<name>A0A7X9FTL3_9DELT</name>
<dbReference type="AlphaFoldDB" id="A0A7X9FTL3"/>